<dbReference type="SUPFAM" id="SSF52540">
    <property type="entry name" value="P-loop containing nucleoside triphosphate hydrolases"/>
    <property type="match status" value="2"/>
</dbReference>
<protein>
    <recommendedName>
        <fullName evidence="2">RNA helicase</fullName>
        <ecNumber evidence="2">3.6.4.13</ecNumber>
    </recommendedName>
</protein>
<dbReference type="Pfam" id="PF00270">
    <property type="entry name" value="DEAD"/>
    <property type="match status" value="1"/>
</dbReference>
<comment type="subunit">
    <text evidence="10">Interacts with MAGO1 and Y14B.</text>
</comment>
<dbReference type="InterPro" id="IPR011545">
    <property type="entry name" value="DEAD/DEAH_box_helicase_dom"/>
</dbReference>
<dbReference type="EC" id="3.6.4.13" evidence="2"/>
<dbReference type="GO" id="GO:0005634">
    <property type="term" value="C:nucleus"/>
    <property type="evidence" value="ECO:0007669"/>
    <property type="project" value="UniProtKB-SubCell"/>
</dbReference>
<evidence type="ECO:0000256" key="7">
    <source>
        <dbReference type="ARBA" id="ARBA00022884"/>
    </source>
</evidence>
<dbReference type="GO" id="GO:0003724">
    <property type="term" value="F:RNA helicase activity"/>
    <property type="evidence" value="ECO:0007669"/>
    <property type="project" value="UniProtKB-EC"/>
</dbReference>
<keyword evidence="6" id="KW-0067">ATP-binding</keyword>
<proteinExistence type="predicted"/>
<evidence type="ECO:0000256" key="3">
    <source>
        <dbReference type="ARBA" id="ARBA00022741"/>
    </source>
</evidence>
<sequence>MATTSVVPANRRRAANAAEELEFETTEGVKAIASFEEMGIKDDLLRGIYQYGFEKPSAIQQRAVTPIIQGRDVIAQAQSGTGKTSMIALTVCQFVDTSKREVQALILSPTRELASQTEKVILAIGDFINIQAHACIGGKSVGEDIRKLEYGVHVVSGTPGRVCDMIKRRTLRTRDIKMLVLDESDEMLSRGFKDQIYDVYRYLPPDLQVVLISATLPHEILEMTNKFMTDPIRILVKRDELTLEVDWLTEKMRNNNFTVSAMHGDMPQRERDAIMAEFRSGTTRVLITTDVWARGLDVQQVSLVINYDLPNNRELYIHRIGRSGRFGRKGVAINFVKSDDIKILRDIEQYYSTQIDEMPMNVADLI</sequence>
<dbReference type="InterPro" id="IPR027417">
    <property type="entry name" value="P-loop_NTPase"/>
</dbReference>
<evidence type="ECO:0000256" key="2">
    <source>
        <dbReference type="ARBA" id="ARBA00012552"/>
    </source>
</evidence>
<evidence type="ECO:0000259" key="13">
    <source>
        <dbReference type="PROSITE" id="PS51194"/>
    </source>
</evidence>
<dbReference type="STRING" id="3818.A0A445DI92"/>
<feature type="short sequence motif" description="Q motif" evidence="11">
    <location>
        <begin position="33"/>
        <end position="61"/>
    </location>
</feature>
<evidence type="ECO:0000259" key="12">
    <source>
        <dbReference type="PROSITE" id="PS51192"/>
    </source>
</evidence>
<dbReference type="FunFam" id="3.40.50.300:FF:000498">
    <property type="entry name" value="Eukaryotic initiation factor 4A-III"/>
    <property type="match status" value="1"/>
</dbReference>
<dbReference type="Gene3D" id="3.40.50.300">
    <property type="entry name" value="P-loop containing nucleotide triphosphate hydrolases"/>
    <property type="match status" value="2"/>
</dbReference>
<keyword evidence="7" id="KW-0694">RNA-binding</keyword>
<organism evidence="15 16">
    <name type="scientific">Arachis hypogaea</name>
    <name type="common">Peanut</name>
    <dbReference type="NCBI Taxonomy" id="3818"/>
    <lineage>
        <taxon>Eukaryota</taxon>
        <taxon>Viridiplantae</taxon>
        <taxon>Streptophyta</taxon>
        <taxon>Embryophyta</taxon>
        <taxon>Tracheophyta</taxon>
        <taxon>Spermatophyta</taxon>
        <taxon>Magnoliopsida</taxon>
        <taxon>eudicotyledons</taxon>
        <taxon>Gunneridae</taxon>
        <taxon>Pentapetalae</taxon>
        <taxon>rosids</taxon>
        <taxon>fabids</taxon>
        <taxon>Fabales</taxon>
        <taxon>Fabaceae</taxon>
        <taxon>Papilionoideae</taxon>
        <taxon>50 kb inversion clade</taxon>
        <taxon>dalbergioids sensu lato</taxon>
        <taxon>Dalbergieae</taxon>
        <taxon>Pterocarpus clade</taxon>
        <taxon>Arachis</taxon>
    </lineage>
</organism>
<dbReference type="Pfam" id="PF00271">
    <property type="entry name" value="Helicase_C"/>
    <property type="match status" value="1"/>
</dbReference>
<dbReference type="GO" id="GO:0003723">
    <property type="term" value="F:RNA binding"/>
    <property type="evidence" value="ECO:0007669"/>
    <property type="project" value="UniProtKB-KW"/>
</dbReference>
<dbReference type="PROSITE" id="PS51195">
    <property type="entry name" value="Q_MOTIF"/>
    <property type="match status" value="1"/>
</dbReference>
<comment type="caution">
    <text evidence="15">The sequence shown here is derived from an EMBL/GenBank/DDBJ whole genome shotgun (WGS) entry which is preliminary data.</text>
</comment>
<dbReference type="PROSITE" id="PS51192">
    <property type="entry name" value="HELICASE_ATP_BIND_1"/>
    <property type="match status" value="1"/>
</dbReference>
<feature type="domain" description="DEAD-box RNA helicase Q" evidence="14">
    <location>
        <begin position="33"/>
        <end position="61"/>
    </location>
</feature>
<keyword evidence="16" id="KW-1185">Reference proteome</keyword>
<evidence type="ECO:0000256" key="1">
    <source>
        <dbReference type="ARBA" id="ARBA00004123"/>
    </source>
</evidence>
<feature type="domain" description="Helicase ATP-binding" evidence="12">
    <location>
        <begin position="64"/>
        <end position="234"/>
    </location>
</feature>
<evidence type="ECO:0000313" key="15">
    <source>
        <dbReference type="EMBL" id="RYR62846.1"/>
    </source>
</evidence>
<dbReference type="InterPro" id="IPR014014">
    <property type="entry name" value="RNA_helicase_DEAD_Q_motif"/>
</dbReference>
<dbReference type="InterPro" id="IPR014001">
    <property type="entry name" value="Helicase_ATP-bd"/>
</dbReference>
<evidence type="ECO:0000256" key="6">
    <source>
        <dbReference type="ARBA" id="ARBA00022840"/>
    </source>
</evidence>
<dbReference type="SMART" id="SM00487">
    <property type="entry name" value="DEXDc"/>
    <property type="match status" value="1"/>
</dbReference>
<dbReference type="AlphaFoldDB" id="A0A445DI92"/>
<accession>A0A445DI92</accession>
<dbReference type="CDD" id="cd18787">
    <property type="entry name" value="SF2_C_DEAD"/>
    <property type="match status" value="1"/>
</dbReference>
<dbReference type="PROSITE" id="PS51194">
    <property type="entry name" value="HELICASE_CTER"/>
    <property type="match status" value="1"/>
</dbReference>
<keyword evidence="3" id="KW-0547">Nucleotide-binding</keyword>
<evidence type="ECO:0000256" key="4">
    <source>
        <dbReference type="ARBA" id="ARBA00022801"/>
    </source>
</evidence>
<name>A0A445DI92_ARAHY</name>
<evidence type="ECO:0000259" key="14">
    <source>
        <dbReference type="PROSITE" id="PS51195"/>
    </source>
</evidence>
<evidence type="ECO:0000256" key="10">
    <source>
        <dbReference type="ARBA" id="ARBA00064930"/>
    </source>
</evidence>
<evidence type="ECO:0000256" key="5">
    <source>
        <dbReference type="ARBA" id="ARBA00022806"/>
    </source>
</evidence>
<feature type="domain" description="Helicase C-terminal" evidence="13">
    <location>
        <begin position="219"/>
        <end position="366"/>
    </location>
</feature>
<dbReference type="InterPro" id="IPR001650">
    <property type="entry name" value="Helicase_C-like"/>
</dbReference>
<reference evidence="15 16" key="1">
    <citation type="submission" date="2019-01" db="EMBL/GenBank/DDBJ databases">
        <title>Sequencing of cultivated peanut Arachis hypogaea provides insights into genome evolution and oil improvement.</title>
        <authorList>
            <person name="Chen X."/>
        </authorList>
    </citation>
    <scope>NUCLEOTIDE SEQUENCE [LARGE SCALE GENOMIC DNA]</scope>
    <source>
        <strain evidence="16">cv. Fuhuasheng</strain>
        <tissue evidence="15">Leaves</tissue>
    </source>
</reference>
<dbReference type="Proteomes" id="UP000289738">
    <property type="component" value="Chromosome A04"/>
</dbReference>
<evidence type="ECO:0000256" key="9">
    <source>
        <dbReference type="ARBA" id="ARBA00047984"/>
    </source>
</evidence>
<comment type="catalytic activity">
    <reaction evidence="9">
        <text>ATP + H2O = ADP + phosphate + H(+)</text>
        <dbReference type="Rhea" id="RHEA:13065"/>
        <dbReference type="ChEBI" id="CHEBI:15377"/>
        <dbReference type="ChEBI" id="CHEBI:15378"/>
        <dbReference type="ChEBI" id="CHEBI:30616"/>
        <dbReference type="ChEBI" id="CHEBI:43474"/>
        <dbReference type="ChEBI" id="CHEBI:456216"/>
        <dbReference type="EC" id="3.6.4.13"/>
    </reaction>
</comment>
<dbReference type="GO" id="GO:0005524">
    <property type="term" value="F:ATP binding"/>
    <property type="evidence" value="ECO:0007669"/>
    <property type="project" value="UniProtKB-KW"/>
</dbReference>
<gene>
    <name evidence="15" type="ORF">Ahy_A04g020595</name>
</gene>
<dbReference type="GO" id="GO:0016787">
    <property type="term" value="F:hydrolase activity"/>
    <property type="evidence" value="ECO:0007669"/>
    <property type="project" value="UniProtKB-KW"/>
</dbReference>
<comment type="subcellular location">
    <subcellularLocation>
        <location evidence="1">Nucleus</location>
    </subcellularLocation>
</comment>
<evidence type="ECO:0000256" key="11">
    <source>
        <dbReference type="PROSITE-ProRule" id="PRU00552"/>
    </source>
</evidence>
<dbReference type="PANTHER" id="PTHR47958">
    <property type="entry name" value="ATP-DEPENDENT RNA HELICASE DBP3"/>
    <property type="match status" value="1"/>
</dbReference>
<dbReference type="EMBL" id="SDMP01000004">
    <property type="protein sequence ID" value="RYR62846.1"/>
    <property type="molecule type" value="Genomic_DNA"/>
</dbReference>
<evidence type="ECO:0000256" key="8">
    <source>
        <dbReference type="ARBA" id="ARBA00023242"/>
    </source>
</evidence>
<keyword evidence="4" id="KW-0378">Hydrolase</keyword>
<keyword evidence="5" id="KW-0347">Helicase</keyword>
<evidence type="ECO:0000313" key="16">
    <source>
        <dbReference type="Proteomes" id="UP000289738"/>
    </source>
</evidence>
<keyword evidence="8" id="KW-0539">Nucleus</keyword>
<dbReference type="SMART" id="SM00490">
    <property type="entry name" value="HELICc"/>
    <property type="match status" value="1"/>
</dbReference>
<dbReference type="FunFam" id="3.40.50.300:FF:000031">
    <property type="entry name" value="Eukaryotic initiation factor 4A-III"/>
    <property type="match status" value="1"/>
</dbReference>
<dbReference type="CDD" id="cd18045">
    <property type="entry name" value="DEADc_EIF4AIII_DDX48"/>
    <property type="match status" value="1"/>
</dbReference>